<dbReference type="CDD" id="cd07033">
    <property type="entry name" value="TPP_PYR_DXS_TK_like"/>
    <property type="match status" value="1"/>
</dbReference>
<proteinExistence type="inferred from homology"/>
<comment type="catalytic activity">
    <reaction evidence="8">
        <text>D-sedoheptulose 7-phosphate + D-glyceraldehyde 3-phosphate = aldehydo-D-ribose 5-phosphate + D-xylulose 5-phosphate</text>
        <dbReference type="Rhea" id="RHEA:10508"/>
        <dbReference type="ChEBI" id="CHEBI:57483"/>
        <dbReference type="ChEBI" id="CHEBI:57737"/>
        <dbReference type="ChEBI" id="CHEBI:58273"/>
        <dbReference type="ChEBI" id="CHEBI:59776"/>
        <dbReference type="EC" id="2.2.1.1"/>
    </reaction>
</comment>
<dbReference type="EC" id="2.2.1.-" evidence="11"/>
<protein>
    <submittedName>
        <fullName evidence="11">Transketolase family protein</fullName>
        <ecNumber evidence="11">2.2.1.-</ecNumber>
    </submittedName>
</protein>
<dbReference type="InterPro" id="IPR009014">
    <property type="entry name" value="Transketo_C/PFOR_II"/>
</dbReference>
<evidence type="ECO:0000256" key="7">
    <source>
        <dbReference type="ARBA" id="ARBA00023052"/>
    </source>
</evidence>
<evidence type="ECO:0000256" key="6">
    <source>
        <dbReference type="ARBA" id="ARBA00022842"/>
    </source>
</evidence>
<evidence type="ECO:0000256" key="2">
    <source>
        <dbReference type="ARBA" id="ARBA00001964"/>
    </source>
</evidence>
<dbReference type="CDD" id="cd02012">
    <property type="entry name" value="TPP_TK"/>
    <property type="match status" value="1"/>
</dbReference>
<dbReference type="InterPro" id="IPR020826">
    <property type="entry name" value="Transketolase_BS"/>
</dbReference>
<dbReference type="Gene3D" id="3.40.50.920">
    <property type="match status" value="1"/>
</dbReference>
<dbReference type="InterPro" id="IPR005475">
    <property type="entry name" value="Transketolase-like_Pyr-bd"/>
</dbReference>
<evidence type="ECO:0000256" key="4">
    <source>
        <dbReference type="ARBA" id="ARBA00022679"/>
    </source>
</evidence>
<keyword evidence="5" id="KW-0479">Metal-binding</keyword>
<evidence type="ECO:0000256" key="8">
    <source>
        <dbReference type="ARBA" id="ARBA00049473"/>
    </source>
</evidence>
<dbReference type="InterPro" id="IPR005474">
    <property type="entry name" value="Transketolase_N"/>
</dbReference>
<dbReference type="Gene3D" id="3.40.50.970">
    <property type="match status" value="2"/>
</dbReference>
<gene>
    <name evidence="11" type="ORF">ACFFVI_00010</name>
</gene>
<dbReference type="InterPro" id="IPR033247">
    <property type="entry name" value="Transketolase_fam"/>
</dbReference>
<evidence type="ECO:0000313" key="11">
    <source>
        <dbReference type="EMBL" id="MFB9375342.1"/>
    </source>
</evidence>
<feature type="region of interest" description="Disordered" evidence="9">
    <location>
        <begin position="1"/>
        <end position="26"/>
    </location>
</feature>
<dbReference type="SMART" id="SM00861">
    <property type="entry name" value="Transket_pyr"/>
    <property type="match status" value="1"/>
</dbReference>
<dbReference type="InterPro" id="IPR029061">
    <property type="entry name" value="THDP-binding"/>
</dbReference>
<reference evidence="11 12" key="1">
    <citation type="submission" date="2024-09" db="EMBL/GenBank/DDBJ databases">
        <authorList>
            <person name="Sun Q."/>
            <person name="Mori K."/>
        </authorList>
    </citation>
    <scope>NUCLEOTIDE SEQUENCE [LARGE SCALE GENOMIC DNA]</scope>
    <source>
        <strain evidence="11 12">TISTR 1856</strain>
    </source>
</reference>
<dbReference type="GO" id="GO:0016740">
    <property type="term" value="F:transferase activity"/>
    <property type="evidence" value="ECO:0007669"/>
    <property type="project" value="UniProtKB-KW"/>
</dbReference>
<dbReference type="RefSeq" id="WP_380136460.1">
    <property type="nucleotide sequence ID" value="NZ_JBHLUI010000006.1"/>
</dbReference>
<dbReference type="PANTHER" id="PTHR43522">
    <property type="entry name" value="TRANSKETOLASE"/>
    <property type="match status" value="1"/>
</dbReference>
<dbReference type="Proteomes" id="UP001589748">
    <property type="component" value="Unassembled WGS sequence"/>
</dbReference>
<dbReference type="PANTHER" id="PTHR43522:SF2">
    <property type="entry name" value="TRANSKETOLASE 1-RELATED"/>
    <property type="match status" value="1"/>
</dbReference>
<dbReference type="InterPro" id="IPR055152">
    <property type="entry name" value="Transketolase-like_C_2"/>
</dbReference>
<dbReference type="Pfam" id="PF02779">
    <property type="entry name" value="Transket_pyr"/>
    <property type="match status" value="1"/>
</dbReference>
<dbReference type="SUPFAM" id="SSF52518">
    <property type="entry name" value="Thiamin diphosphate-binding fold (THDP-binding)"/>
    <property type="match status" value="2"/>
</dbReference>
<dbReference type="EMBL" id="JBHMDM010000001">
    <property type="protein sequence ID" value="MFB9375342.1"/>
    <property type="molecule type" value="Genomic_DNA"/>
</dbReference>
<dbReference type="Pfam" id="PF22613">
    <property type="entry name" value="Transketolase_C_1"/>
    <property type="match status" value="1"/>
</dbReference>
<comment type="cofactor">
    <cofactor evidence="2">
        <name>thiamine diphosphate</name>
        <dbReference type="ChEBI" id="CHEBI:58937"/>
    </cofactor>
</comment>
<comment type="cofactor">
    <cofactor evidence="1">
        <name>Mg(2+)</name>
        <dbReference type="ChEBI" id="CHEBI:18420"/>
    </cofactor>
</comment>
<evidence type="ECO:0000313" key="12">
    <source>
        <dbReference type="Proteomes" id="UP001589748"/>
    </source>
</evidence>
<dbReference type="SUPFAM" id="SSF52922">
    <property type="entry name" value="TK C-terminal domain-like"/>
    <property type="match status" value="1"/>
</dbReference>
<keyword evidence="7" id="KW-0786">Thiamine pyrophosphate</keyword>
<keyword evidence="12" id="KW-1185">Reference proteome</keyword>
<organism evidence="11 12">
    <name type="scientific">Kineococcus gynurae</name>
    <dbReference type="NCBI Taxonomy" id="452979"/>
    <lineage>
        <taxon>Bacteria</taxon>
        <taxon>Bacillati</taxon>
        <taxon>Actinomycetota</taxon>
        <taxon>Actinomycetes</taxon>
        <taxon>Kineosporiales</taxon>
        <taxon>Kineosporiaceae</taxon>
        <taxon>Kineococcus</taxon>
    </lineage>
</organism>
<evidence type="ECO:0000256" key="9">
    <source>
        <dbReference type="SAM" id="MobiDB-lite"/>
    </source>
</evidence>
<keyword evidence="4 11" id="KW-0808">Transferase</keyword>
<evidence type="ECO:0000256" key="5">
    <source>
        <dbReference type="ARBA" id="ARBA00022723"/>
    </source>
</evidence>
<name>A0ABV5LMS2_9ACTN</name>
<dbReference type="PROSITE" id="PS00802">
    <property type="entry name" value="TRANSKETOLASE_2"/>
    <property type="match status" value="1"/>
</dbReference>
<comment type="similarity">
    <text evidence="3">Belongs to the transketolase family.</text>
</comment>
<evidence type="ECO:0000256" key="1">
    <source>
        <dbReference type="ARBA" id="ARBA00001946"/>
    </source>
</evidence>
<keyword evidence="6" id="KW-0460">Magnesium</keyword>
<dbReference type="Pfam" id="PF00456">
    <property type="entry name" value="Transketolase_N"/>
    <property type="match status" value="1"/>
</dbReference>
<evidence type="ECO:0000256" key="3">
    <source>
        <dbReference type="ARBA" id="ARBA00007131"/>
    </source>
</evidence>
<evidence type="ECO:0000259" key="10">
    <source>
        <dbReference type="SMART" id="SM00861"/>
    </source>
</evidence>
<sequence>MTSTTLSPARDRSSDDSPWAPRDWTETDDRAVTTARLLAMDAVEAAGHGHPGTAVALAPVGHVVFQHHLRHDPADPEWRGRDRFVLSCGHTSLTLYVQLYLAGYPMSLDDIKAYRTFGSQTPAHPEWRHTPGVETSTGPLGQGLAMAVGMAMGARKERGLLDPDAPAGTSPFDHRIIVLASDGDMQEGVTSEASAFAGHQKLGSLTVVFDDNRISIEGSTALATSEDTGARYAAYGWHVQTVELAPDGDVDTAALSRALDAAAAETERPSIILLRSIIAWPVPGRQNTPGSHGSPLGAEAVAQTKTLLGADPAATFAVDTDLVDGLRQGARERGAAAHAQWQERFDAWAEQNPERLALLRRLESGLAPDSFAAARPRFETGTSLATRKAFGRGLLAAAEHLPELWGGSADLGDSNNTDIAPTSFLPAGSTEPTADPAGQTIHWGIREHFAGAALNGIALSGLSRPYAGTFLVFSDYLRPAIRLAALMELPAIYVLTHDSIGLGEDGPTHQPVEHLASLRAMPGLDVIRPGDANETAVAMWKVLADRGRPAAFSLSRQGMPVLPEDEDGFTSSAGTERGGYVRWEGGPGTELQLVLIATGSELHIAVEAARSLAEDGVRVRVVSMPCREWFAEQDAAYRESVLPAAVRARVSVEAASAQSWYDLIGLDGRAISVEAFGASASAEELFEHFGVTTARTLEAARALLA</sequence>
<comment type="caution">
    <text evidence="11">The sequence shown here is derived from an EMBL/GenBank/DDBJ whole genome shotgun (WGS) entry which is preliminary data.</text>
</comment>
<accession>A0ABV5LMS2</accession>
<feature type="domain" description="Transketolase-like pyrimidine-binding" evidence="10">
    <location>
        <begin position="384"/>
        <end position="561"/>
    </location>
</feature>